<dbReference type="Pfam" id="PF00076">
    <property type="entry name" value="RRM_1"/>
    <property type="match status" value="1"/>
</dbReference>
<dbReference type="VEuPathDB" id="CryptoDB:Cvel_11786"/>
<evidence type="ECO:0000313" key="4">
    <source>
        <dbReference type="EMBL" id="CEM53180.1"/>
    </source>
</evidence>
<name>A0A0G4I853_9ALVE</name>
<feature type="region of interest" description="Disordered" evidence="2">
    <location>
        <begin position="1"/>
        <end position="146"/>
    </location>
</feature>
<accession>A0A0G4I853</accession>
<keyword evidence="1" id="KW-0694">RNA-binding</keyword>
<gene>
    <name evidence="4" type="ORF">Cvel_11786</name>
</gene>
<proteinExistence type="predicted"/>
<reference evidence="4" key="1">
    <citation type="submission" date="2014-11" db="EMBL/GenBank/DDBJ databases">
        <authorList>
            <person name="Otto D Thomas"/>
            <person name="Naeem Raeece"/>
        </authorList>
    </citation>
    <scope>NUCLEOTIDE SEQUENCE</scope>
</reference>
<evidence type="ECO:0000256" key="2">
    <source>
        <dbReference type="SAM" id="MobiDB-lite"/>
    </source>
</evidence>
<dbReference type="InterPro" id="IPR035979">
    <property type="entry name" value="RBD_domain_sf"/>
</dbReference>
<organism evidence="4">
    <name type="scientific">Chromera velia CCMP2878</name>
    <dbReference type="NCBI Taxonomy" id="1169474"/>
    <lineage>
        <taxon>Eukaryota</taxon>
        <taxon>Sar</taxon>
        <taxon>Alveolata</taxon>
        <taxon>Colpodellida</taxon>
        <taxon>Chromeraceae</taxon>
        <taxon>Chromera</taxon>
    </lineage>
</organism>
<dbReference type="PROSITE" id="PS50102">
    <property type="entry name" value="RRM"/>
    <property type="match status" value="1"/>
</dbReference>
<dbReference type="Gene3D" id="3.30.70.330">
    <property type="match status" value="1"/>
</dbReference>
<dbReference type="CDD" id="cd00590">
    <property type="entry name" value="RRM_SF"/>
    <property type="match status" value="1"/>
</dbReference>
<feature type="domain" description="RRM" evidence="3">
    <location>
        <begin position="154"/>
        <end position="246"/>
    </location>
</feature>
<dbReference type="SUPFAM" id="SSF54928">
    <property type="entry name" value="RNA-binding domain, RBD"/>
    <property type="match status" value="1"/>
</dbReference>
<dbReference type="InterPro" id="IPR000504">
    <property type="entry name" value="RRM_dom"/>
</dbReference>
<dbReference type="EMBL" id="CDMZ01005549">
    <property type="protein sequence ID" value="CEM53180.1"/>
    <property type="molecule type" value="Genomic_DNA"/>
</dbReference>
<protein>
    <recommendedName>
        <fullName evidence="3">RRM domain-containing protein</fullName>
    </recommendedName>
</protein>
<evidence type="ECO:0000259" key="3">
    <source>
        <dbReference type="PROSITE" id="PS50102"/>
    </source>
</evidence>
<feature type="compositionally biased region" description="Basic and acidic residues" evidence="2">
    <location>
        <begin position="132"/>
        <end position="144"/>
    </location>
</feature>
<dbReference type="AlphaFoldDB" id="A0A0G4I853"/>
<evidence type="ECO:0000256" key="1">
    <source>
        <dbReference type="PROSITE-ProRule" id="PRU00176"/>
    </source>
</evidence>
<dbReference type="InterPro" id="IPR012677">
    <property type="entry name" value="Nucleotide-bd_a/b_plait_sf"/>
</dbReference>
<dbReference type="GO" id="GO:0003723">
    <property type="term" value="F:RNA binding"/>
    <property type="evidence" value="ECO:0007669"/>
    <property type="project" value="UniProtKB-UniRule"/>
</dbReference>
<sequence>MIGGYDGCATSVADLRHSPGAGGAGGGPHQPNPNPNPITPHNLHSRPPPRPVLHPHPLTSSQPEAEGLRGLGGHPSETIIRGGIREMRGAQQIPSPVERERERPLPLLGMASRNGNQPPPPPSPEPLLESSPPEKRWDPGEDTKFGCVRGPSGSNLFVCVLPEWAMERDVLALAASHGRILDCRLIRHANGRSRNFAHLATASPRDALQVMRGLRRKVMSMDPTDARYNPTKPPKARTIQVDPRKAEMADMLAGLSLKEASEVALLVCCKGRAKQ</sequence>